<gene>
    <name evidence="9" type="ORF">BV98_003428</name>
</gene>
<dbReference type="GO" id="GO:0005886">
    <property type="term" value="C:plasma membrane"/>
    <property type="evidence" value="ECO:0007669"/>
    <property type="project" value="UniProtKB-SubCell"/>
</dbReference>
<feature type="transmembrane region" description="Helical" evidence="8">
    <location>
        <begin position="46"/>
        <end position="66"/>
    </location>
</feature>
<dbReference type="PANTHER" id="PTHR30269:SF37">
    <property type="entry name" value="MEMBRANE TRANSPORTER PROTEIN"/>
    <property type="match status" value="1"/>
</dbReference>
<dbReference type="OrthoDB" id="5472127at2"/>
<dbReference type="Pfam" id="PF01925">
    <property type="entry name" value="TauE"/>
    <property type="match status" value="1"/>
</dbReference>
<dbReference type="STRING" id="76947.GCA_002080435_00144"/>
<feature type="transmembrane region" description="Helical" evidence="8">
    <location>
        <begin position="6"/>
        <end position="39"/>
    </location>
</feature>
<dbReference type="RefSeq" id="WP_037468440.1">
    <property type="nucleotide sequence ID" value="NZ_BCZD01000061.1"/>
</dbReference>
<comment type="similarity">
    <text evidence="2 8">Belongs to the 4-toluene sulfonate uptake permease (TSUP) (TC 2.A.102) family.</text>
</comment>
<dbReference type="InterPro" id="IPR002781">
    <property type="entry name" value="TM_pro_TauE-like"/>
</dbReference>
<evidence type="ECO:0000256" key="1">
    <source>
        <dbReference type="ARBA" id="ARBA00004651"/>
    </source>
</evidence>
<dbReference type="InterPro" id="IPR052017">
    <property type="entry name" value="TSUP"/>
</dbReference>
<comment type="caution">
    <text evidence="9">The sequence shown here is derived from an EMBL/GenBank/DDBJ whole genome shotgun (WGS) entry which is preliminary data.</text>
</comment>
<keyword evidence="7 8" id="KW-0472">Membrane</keyword>
<keyword evidence="6 8" id="KW-1133">Transmembrane helix</keyword>
<evidence type="ECO:0000256" key="3">
    <source>
        <dbReference type="ARBA" id="ARBA00022448"/>
    </source>
</evidence>
<evidence type="ECO:0000256" key="6">
    <source>
        <dbReference type="ARBA" id="ARBA00022989"/>
    </source>
</evidence>
<keyword evidence="10" id="KW-1185">Reference proteome</keyword>
<evidence type="ECO:0000256" key="7">
    <source>
        <dbReference type="ARBA" id="ARBA00023136"/>
    </source>
</evidence>
<organism evidence="9 10">
    <name type="scientific">Sphingobium herbicidovorans (strain ATCC 700291 / DSM 11019 / CCUG 56400 / KCTC 2939 / LMG 18315 / NBRC 16415 / MH)</name>
    <name type="common">Sphingomonas herbicidovorans</name>
    <dbReference type="NCBI Taxonomy" id="1219045"/>
    <lineage>
        <taxon>Bacteria</taxon>
        <taxon>Pseudomonadati</taxon>
        <taxon>Pseudomonadota</taxon>
        <taxon>Alphaproteobacteria</taxon>
        <taxon>Sphingomonadales</taxon>
        <taxon>Sphingomonadaceae</taxon>
        <taxon>Sphingobium</taxon>
    </lineage>
</organism>
<sequence>MTGDSALILAAVAVGVATYIQGITGVGFGMVAMPLLVLIDPGAVPGPVIIAGIFASVPFLIAGWRQVAWRELAILLPGVVIGSLVAAIVISLVASNTLRAFVGLLLVVVGGAAVFSKSRAPGPVAFTSAGFATGFIGTVAGVHSAPLAILYRYDTLAKVRPTAAALFVAAYILSLAGLAAIAPSQLGSPTIVLAMIPGVLVGLFAASGRFARPAGGIMRPIILMLCILAGLRLIASAMGGGILAAMAI</sequence>
<feature type="transmembrane region" description="Helical" evidence="8">
    <location>
        <begin position="190"/>
        <end position="210"/>
    </location>
</feature>
<keyword evidence="5 8" id="KW-0812">Transmembrane</keyword>
<keyword evidence="3" id="KW-0813">Transport</keyword>
<dbReference type="AlphaFoldDB" id="A0A086P5X4"/>
<name>A0A086P5X4_SPHHM</name>
<reference evidence="9" key="1">
    <citation type="submission" date="2014-08" db="EMBL/GenBank/DDBJ databases">
        <title>Draft genome sequences of Sphingobium herbicidovorans.</title>
        <authorList>
            <person name="Gan H.M."/>
            <person name="Gan H.Y."/>
            <person name="Savka M.A."/>
        </authorList>
    </citation>
    <scope>NUCLEOTIDE SEQUENCE [LARGE SCALE GENOMIC DNA]</scope>
    <source>
        <strain evidence="9">NBRC 16415</strain>
    </source>
</reference>
<dbReference type="PATRIC" id="fig|1219045.3.peg.3482"/>
<evidence type="ECO:0000256" key="8">
    <source>
        <dbReference type="RuleBase" id="RU363041"/>
    </source>
</evidence>
<evidence type="ECO:0000313" key="10">
    <source>
        <dbReference type="Proteomes" id="UP000024284"/>
    </source>
</evidence>
<dbReference type="Proteomes" id="UP000024284">
    <property type="component" value="Unassembled WGS sequence"/>
</dbReference>
<keyword evidence="4 8" id="KW-1003">Cell membrane</keyword>
<evidence type="ECO:0000256" key="5">
    <source>
        <dbReference type="ARBA" id="ARBA00022692"/>
    </source>
</evidence>
<evidence type="ECO:0000256" key="4">
    <source>
        <dbReference type="ARBA" id="ARBA00022475"/>
    </source>
</evidence>
<proteinExistence type="inferred from homology"/>
<evidence type="ECO:0000256" key="2">
    <source>
        <dbReference type="ARBA" id="ARBA00009142"/>
    </source>
</evidence>
<feature type="transmembrane region" description="Helical" evidence="8">
    <location>
        <begin position="72"/>
        <end position="93"/>
    </location>
</feature>
<feature type="transmembrane region" description="Helical" evidence="8">
    <location>
        <begin position="222"/>
        <end position="247"/>
    </location>
</feature>
<dbReference type="PANTHER" id="PTHR30269">
    <property type="entry name" value="TRANSMEMBRANE PROTEIN YFCA"/>
    <property type="match status" value="1"/>
</dbReference>
<evidence type="ECO:0000313" key="9">
    <source>
        <dbReference type="EMBL" id="KFG88792.1"/>
    </source>
</evidence>
<dbReference type="EMBL" id="JFZA02000049">
    <property type="protein sequence ID" value="KFG88792.1"/>
    <property type="molecule type" value="Genomic_DNA"/>
</dbReference>
<dbReference type="eggNOG" id="COG0730">
    <property type="taxonomic scope" value="Bacteria"/>
</dbReference>
<comment type="subcellular location">
    <subcellularLocation>
        <location evidence="1 8">Cell membrane</location>
        <topology evidence="1 8">Multi-pass membrane protein</topology>
    </subcellularLocation>
</comment>
<feature type="transmembrane region" description="Helical" evidence="8">
    <location>
        <begin position="163"/>
        <end position="184"/>
    </location>
</feature>
<accession>A0A086P5X4</accession>
<feature type="transmembrane region" description="Helical" evidence="8">
    <location>
        <begin position="128"/>
        <end position="151"/>
    </location>
</feature>
<protein>
    <recommendedName>
        <fullName evidence="8">Probable membrane transporter protein</fullName>
    </recommendedName>
</protein>